<dbReference type="GO" id="GO:0005975">
    <property type="term" value="P:carbohydrate metabolic process"/>
    <property type="evidence" value="ECO:0007669"/>
    <property type="project" value="UniProtKB-ARBA"/>
</dbReference>
<dbReference type="SUPFAM" id="SSF81296">
    <property type="entry name" value="E set domains"/>
    <property type="match status" value="1"/>
</dbReference>
<dbReference type="InterPro" id="IPR013783">
    <property type="entry name" value="Ig-like_fold"/>
</dbReference>
<name>A0A1Q8CWY4_9PSEU</name>
<dbReference type="GO" id="GO:0006508">
    <property type="term" value="P:proteolysis"/>
    <property type="evidence" value="ECO:0007669"/>
    <property type="project" value="UniProtKB-KW"/>
</dbReference>
<evidence type="ECO:0000313" key="9">
    <source>
        <dbReference type="Proteomes" id="UP000185596"/>
    </source>
</evidence>
<keyword evidence="4" id="KW-0720">Serine protease</keyword>
<dbReference type="PROSITE" id="PS00138">
    <property type="entry name" value="SUBTILASE_SER"/>
    <property type="match status" value="1"/>
</dbReference>
<dbReference type="InterPro" id="IPR036852">
    <property type="entry name" value="Peptidase_S8/S53_dom_sf"/>
</dbReference>
<gene>
    <name evidence="8" type="ORF">BU204_03070</name>
</gene>
<evidence type="ECO:0000256" key="4">
    <source>
        <dbReference type="ARBA" id="ARBA00022825"/>
    </source>
</evidence>
<evidence type="ECO:0000256" key="6">
    <source>
        <dbReference type="SAM" id="MobiDB-lite"/>
    </source>
</evidence>
<dbReference type="Gene3D" id="2.60.40.10">
    <property type="entry name" value="Immunoglobulins"/>
    <property type="match status" value="1"/>
</dbReference>
<evidence type="ECO:0000256" key="1">
    <source>
        <dbReference type="ARBA" id="ARBA00011073"/>
    </source>
</evidence>
<accession>A0A1Q8CWY4</accession>
<comment type="caution">
    <text evidence="5">Lacks conserved residue(s) required for the propagation of feature annotation.</text>
</comment>
<dbReference type="AlphaFoldDB" id="A0A1Q8CWY4"/>
<dbReference type="OrthoDB" id="9795680at2"/>
<dbReference type="Proteomes" id="UP000185596">
    <property type="component" value="Unassembled WGS sequence"/>
</dbReference>
<dbReference type="PROSITE" id="PS51892">
    <property type="entry name" value="SUBTILASE"/>
    <property type="match status" value="1"/>
</dbReference>
<dbReference type="GO" id="GO:0004252">
    <property type="term" value="F:serine-type endopeptidase activity"/>
    <property type="evidence" value="ECO:0007669"/>
    <property type="project" value="InterPro"/>
</dbReference>
<dbReference type="STRING" id="1912961.BU204_03070"/>
<dbReference type="InterPro" id="IPR023828">
    <property type="entry name" value="Peptidase_S8_Ser-AS"/>
</dbReference>
<dbReference type="RefSeq" id="WP_075123984.1">
    <property type="nucleotide sequence ID" value="NZ_MSIE01000004.1"/>
</dbReference>
<dbReference type="InterPro" id="IPR000209">
    <property type="entry name" value="Peptidase_S8/S53_dom"/>
</dbReference>
<keyword evidence="2" id="KW-0645">Protease</keyword>
<evidence type="ECO:0000256" key="2">
    <source>
        <dbReference type="ARBA" id="ARBA00022670"/>
    </source>
</evidence>
<evidence type="ECO:0000313" key="8">
    <source>
        <dbReference type="EMBL" id="OLF18859.1"/>
    </source>
</evidence>
<sequence>LGDPWPDDGTAPMSVALNRISAETGALFVVAAGNTGPSEESIGTPASADAALTVGAVDREDELAEFSSRGPRWVNGAIKPDITAPGVDIVAAKAAQGVIGTPAGEGYVSLSGTSMAAPHVAGAAAILAQRHPEWTAEALKATLMSSAKANPELSVFEQGSGRVDVAAAVATSVTAFPASLSVGTVQWPHGDDEPIASTLTYRNTGTSPVTLDLVADLRGPDGEAAPEGMFTLSTDRVTVPAGGSAEAILTTDTTVEAPDGIYSGTVLATAGETTVRTPVAVNREVESYDVTLRFLGKDGNPTPDYWFRFVSLTSPKAYLPYDESGTVVARLPKGEYYLEATTFDPTDRSSSDVIEPRFSVTGPTEETLDPRQAKPIGMSVRDPDARPGEAVASYEMTTEWGSTGVTAIMPNFDGVTTRPSRTTAPGAFRFVLEASLAEPDGTEEGSEFHASPYLYHAQHTDDSGRVPDDVWPRLTDDQFARVVSRHAVATPGKIGVRDSMLTMPLPFTLTEYYTPDVQWWPNFTEAAEWNEFPPSGLGSFTATPKTYRLGKATEERWNVGVFGPGVAYDGGYGSFGRLGDELVVNVGLHSDGNLGREGRSSDATGTTELLLDGEVVAESEYPGYVITEVGPERATYTARTTATQPGPLSTRVDAEWTFSSGHVAGEDPAPIPALAMRFSPNLDDHNAAKAGKRFRFPVHVQRNGAERPGRVNPPRVEVSYDDGQTWRQARLSRDRDHWVAEVNHPRDAEFVSLRSSVSDRDGNTLKQTILHAYALS</sequence>
<dbReference type="InterPro" id="IPR050131">
    <property type="entry name" value="Peptidase_S8_subtilisin-like"/>
</dbReference>
<comment type="similarity">
    <text evidence="1 5">Belongs to the peptidase S8 family.</text>
</comment>
<dbReference type="SUPFAM" id="SSF52743">
    <property type="entry name" value="Subtilisin-like"/>
    <property type="match status" value="1"/>
</dbReference>
<dbReference type="PANTHER" id="PTHR43806">
    <property type="entry name" value="PEPTIDASE S8"/>
    <property type="match status" value="1"/>
</dbReference>
<dbReference type="Gene3D" id="3.40.50.200">
    <property type="entry name" value="Peptidase S8/S53 domain"/>
    <property type="match status" value="1"/>
</dbReference>
<keyword evidence="9" id="KW-1185">Reference proteome</keyword>
<keyword evidence="3" id="KW-0378">Hydrolase</keyword>
<evidence type="ECO:0000259" key="7">
    <source>
        <dbReference type="Pfam" id="PF00082"/>
    </source>
</evidence>
<evidence type="ECO:0000256" key="5">
    <source>
        <dbReference type="PROSITE-ProRule" id="PRU01240"/>
    </source>
</evidence>
<dbReference type="PANTHER" id="PTHR43806:SF11">
    <property type="entry name" value="CEREVISIN-RELATED"/>
    <property type="match status" value="1"/>
</dbReference>
<evidence type="ECO:0000256" key="3">
    <source>
        <dbReference type="ARBA" id="ARBA00022801"/>
    </source>
</evidence>
<feature type="non-terminal residue" evidence="8">
    <location>
        <position position="1"/>
    </location>
</feature>
<organism evidence="8 9">
    <name type="scientific">Actinophytocola xanthii</name>
    <dbReference type="NCBI Taxonomy" id="1912961"/>
    <lineage>
        <taxon>Bacteria</taxon>
        <taxon>Bacillati</taxon>
        <taxon>Actinomycetota</taxon>
        <taxon>Actinomycetes</taxon>
        <taxon>Pseudonocardiales</taxon>
        <taxon>Pseudonocardiaceae</taxon>
    </lineage>
</organism>
<dbReference type="Pfam" id="PF00082">
    <property type="entry name" value="Peptidase_S8"/>
    <property type="match status" value="1"/>
</dbReference>
<feature type="domain" description="Peptidase S8/S53" evidence="7">
    <location>
        <begin position="8"/>
        <end position="161"/>
    </location>
</feature>
<comment type="caution">
    <text evidence="8">The sequence shown here is derived from an EMBL/GenBank/DDBJ whole genome shotgun (WGS) entry which is preliminary data.</text>
</comment>
<protein>
    <recommendedName>
        <fullName evidence="7">Peptidase S8/S53 domain-containing protein</fullName>
    </recommendedName>
</protein>
<feature type="region of interest" description="Disordered" evidence="6">
    <location>
        <begin position="360"/>
        <end position="386"/>
    </location>
</feature>
<proteinExistence type="inferred from homology"/>
<dbReference type="InterPro" id="IPR014756">
    <property type="entry name" value="Ig_E-set"/>
</dbReference>
<dbReference type="EMBL" id="MSIE01000004">
    <property type="protein sequence ID" value="OLF18859.1"/>
    <property type="molecule type" value="Genomic_DNA"/>
</dbReference>
<reference evidence="8 9" key="1">
    <citation type="submission" date="2016-12" db="EMBL/GenBank/DDBJ databases">
        <title>The draft genome sequence of Actinophytocola sp. 11-183.</title>
        <authorList>
            <person name="Wang W."/>
            <person name="Yuan L."/>
        </authorList>
    </citation>
    <scope>NUCLEOTIDE SEQUENCE [LARGE SCALE GENOMIC DNA]</scope>
    <source>
        <strain evidence="8 9">11-183</strain>
    </source>
</reference>